<organism evidence="1 2">
    <name type="scientific">Catharanthus roseus</name>
    <name type="common">Madagascar periwinkle</name>
    <name type="synonym">Vinca rosea</name>
    <dbReference type="NCBI Taxonomy" id="4058"/>
    <lineage>
        <taxon>Eukaryota</taxon>
        <taxon>Viridiplantae</taxon>
        <taxon>Streptophyta</taxon>
        <taxon>Embryophyta</taxon>
        <taxon>Tracheophyta</taxon>
        <taxon>Spermatophyta</taxon>
        <taxon>Magnoliopsida</taxon>
        <taxon>eudicotyledons</taxon>
        <taxon>Gunneridae</taxon>
        <taxon>Pentapetalae</taxon>
        <taxon>asterids</taxon>
        <taxon>lamiids</taxon>
        <taxon>Gentianales</taxon>
        <taxon>Apocynaceae</taxon>
        <taxon>Rauvolfioideae</taxon>
        <taxon>Vinceae</taxon>
        <taxon>Catharanthinae</taxon>
        <taxon>Catharanthus</taxon>
    </lineage>
</organism>
<evidence type="ECO:0000313" key="1">
    <source>
        <dbReference type="EMBL" id="KAI5649765.1"/>
    </source>
</evidence>
<dbReference type="EMBL" id="CM044708">
    <property type="protein sequence ID" value="KAI5649765.1"/>
    <property type="molecule type" value="Genomic_DNA"/>
</dbReference>
<gene>
    <name evidence="1" type="ORF">M9H77_35770</name>
</gene>
<reference evidence="2" key="1">
    <citation type="journal article" date="2023" name="Nat. Plants">
        <title>Single-cell RNA sequencing provides a high-resolution roadmap for understanding the multicellular compartmentation of specialized metabolism.</title>
        <authorList>
            <person name="Sun S."/>
            <person name="Shen X."/>
            <person name="Li Y."/>
            <person name="Li Y."/>
            <person name="Wang S."/>
            <person name="Li R."/>
            <person name="Zhang H."/>
            <person name="Shen G."/>
            <person name="Guo B."/>
            <person name="Wei J."/>
            <person name="Xu J."/>
            <person name="St-Pierre B."/>
            <person name="Chen S."/>
            <person name="Sun C."/>
        </authorList>
    </citation>
    <scope>NUCLEOTIDE SEQUENCE [LARGE SCALE GENOMIC DNA]</scope>
</reference>
<keyword evidence="2" id="KW-1185">Reference proteome</keyword>
<sequence length="190" mass="20891">MTAWPPKAAGGMWNRKSFADLSARSSTPTDFSQRFNLEEDYMRAFKRSMDFQLSVEPSVIPAWIALECFPIHLLNKPTLFSIANLIGKPMKIDGPTTNLSRPSIARICVEMDLLKVGADYMAPGKELKQQEAPTLSGGTKRTALESTIVLVDAASKSAKDQTMLGQTSRCRSTFDFSLDYTASQGSPPFS</sequence>
<evidence type="ECO:0000313" key="2">
    <source>
        <dbReference type="Proteomes" id="UP001060085"/>
    </source>
</evidence>
<protein>
    <submittedName>
        <fullName evidence="1">Uncharacterized protein</fullName>
    </submittedName>
</protein>
<name>A0ACB9ZTM3_CATRO</name>
<dbReference type="Proteomes" id="UP001060085">
    <property type="component" value="Linkage Group LG08"/>
</dbReference>
<comment type="caution">
    <text evidence="1">The sequence shown here is derived from an EMBL/GenBank/DDBJ whole genome shotgun (WGS) entry which is preliminary data.</text>
</comment>
<proteinExistence type="predicted"/>
<accession>A0ACB9ZTM3</accession>